<reference evidence="17 18" key="1">
    <citation type="submission" date="2020-08" db="EMBL/GenBank/DDBJ databases">
        <title>Genomic Encyclopedia of Type Strains, Phase IV (KMG-IV): sequencing the most valuable type-strain genomes for metagenomic binning, comparative biology and taxonomic classification.</title>
        <authorList>
            <person name="Goeker M."/>
        </authorList>
    </citation>
    <scope>NUCLEOTIDE SEQUENCE [LARGE SCALE GENOMIC DNA]</scope>
    <source>
        <strain evidence="17 18">DSM 26189</strain>
    </source>
</reference>
<evidence type="ECO:0000256" key="2">
    <source>
        <dbReference type="ARBA" id="ARBA00006024"/>
    </source>
</evidence>
<dbReference type="EMBL" id="JACIDT010000008">
    <property type="protein sequence ID" value="MBB3926719.1"/>
    <property type="molecule type" value="Genomic_DNA"/>
</dbReference>
<dbReference type="InterPro" id="IPR027256">
    <property type="entry name" value="P-typ_ATPase_IB"/>
</dbReference>
<dbReference type="Gene3D" id="3.40.1110.10">
    <property type="entry name" value="Calcium-transporting ATPase, cytoplasmic domain N"/>
    <property type="match status" value="1"/>
</dbReference>
<dbReference type="Pfam" id="PF00122">
    <property type="entry name" value="E1-E2_ATPase"/>
    <property type="match status" value="1"/>
</dbReference>
<dbReference type="InterPro" id="IPR018303">
    <property type="entry name" value="ATPase_P-typ_P_site"/>
</dbReference>
<keyword evidence="3" id="KW-0813">Transport</keyword>
<dbReference type="InterPro" id="IPR059000">
    <property type="entry name" value="ATPase_P-type_domA"/>
</dbReference>
<dbReference type="Pfam" id="PF00702">
    <property type="entry name" value="Hydrolase"/>
    <property type="match status" value="1"/>
</dbReference>
<protein>
    <submittedName>
        <fullName evidence="17">Cu2+-exporting ATPase</fullName>
    </submittedName>
</protein>
<evidence type="ECO:0000256" key="9">
    <source>
        <dbReference type="ARBA" id="ARBA00022840"/>
    </source>
</evidence>
<dbReference type="NCBIfam" id="TIGR01511">
    <property type="entry name" value="ATPase-IB1_Cu"/>
    <property type="match status" value="1"/>
</dbReference>
<evidence type="ECO:0000256" key="13">
    <source>
        <dbReference type="ARBA" id="ARBA00023065"/>
    </source>
</evidence>
<dbReference type="PANTHER" id="PTHR43520">
    <property type="entry name" value="ATP7, ISOFORM B"/>
    <property type="match status" value="1"/>
</dbReference>
<keyword evidence="9 15" id="KW-0067">ATP-binding</keyword>
<feature type="transmembrane region" description="Helical" evidence="15">
    <location>
        <begin position="339"/>
        <end position="360"/>
    </location>
</feature>
<dbReference type="PRINTS" id="PR00119">
    <property type="entry name" value="CATATPASE"/>
</dbReference>
<dbReference type="SUPFAM" id="SSF56784">
    <property type="entry name" value="HAD-like"/>
    <property type="match status" value="1"/>
</dbReference>
<dbReference type="SUPFAM" id="SSF55008">
    <property type="entry name" value="HMA, heavy metal-associated domain"/>
    <property type="match status" value="1"/>
</dbReference>
<dbReference type="Gene3D" id="3.40.50.1000">
    <property type="entry name" value="HAD superfamily/HAD-like"/>
    <property type="match status" value="1"/>
</dbReference>
<dbReference type="InterPro" id="IPR001757">
    <property type="entry name" value="P_typ_ATPase"/>
</dbReference>
<dbReference type="PROSITE" id="PS00154">
    <property type="entry name" value="ATPASE_E1_E2"/>
    <property type="match status" value="1"/>
</dbReference>
<keyword evidence="6 15" id="KW-0812">Transmembrane</keyword>
<evidence type="ECO:0000256" key="14">
    <source>
        <dbReference type="ARBA" id="ARBA00023136"/>
    </source>
</evidence>
<keyword evidence="7 15" id="KW-0479">Metal-binding</keyword>
<feature type="transmembrane region" description="Helical" evidence="15">
    <location>
        <begin position="366"/>
        <end position="392"/>
    </location>
</feature>
<evidence type="ECO:0000256" key="4">
    <source>
        <dbReference type="ARBA" id="ARBA00022475"/>
    </source>
</evidence>
<proteinExistence type="inferred from homology"/>
<evidence type="ECO:0000256" key="1">
    <source>
        <dbReference type="ARBA" id="ARBA00004651"/>
    </source>
</evidence>
<dbReference type="SUPFAM" id="SSF81665">
    <property type="entry name" value="Calcium ATPase, transmembrane domain M"/>
    <property type="match status" value="1"/>
</dbReference>
<dbReference type="SUPFAM" id="SSF81653">
    <property type="entry name" value="Calcium ATPase, transduction domain A"/>
    <property type="match status" value="1"/>
</dbReference>
<evidence type="ECO:0000256" key="5">
    <source>
        <dbReference type="ARBA" id="ARBA00022553"/>
    </source>
</evidence>
<accession>A0A7W6BIS9</accession>
<dbReference type="InterPro" id="IPR006121">
    <property type="entry name" value="HMA_dom"/>
</dbReference>
<evidence type="ECO:0000256" key="6">
    <source>
        <dbReference type="ARBA" id="ARBA00022692"/>
    </source>
</evidence>
<evidence type="ECO:0000313" key="18">
    <source>
        <dbReference type="Proteomes" id="UP000571950"/>
    </source>
</evidence>
<dbReference type="InterPro" id="IPR017969">
    <property type="entry name" value="Heavy-metal-associated_CS"/>
</dbReference>
<dbReference type="GO" id="GO:0043682">
    <property type="term" value="F:P-type divalent copper transporter activity"/>
    <property type="evidence" value="ECO:0007669"/>
    <property type="project" value="TreeGrafter"/>
</dbReference>
<dbReference type="PANTHER" id="PTHR43520:SF5">
    <property type="entry name" value="CATION-TRANSPORTING P-TYPE ATPASE-RELATED"/>
    <property type="match status" value="1"/>
</dbReference>
<dbReference type="PROSITE" id="PS01047">
    <property type="entry name" value="HMA_1"/>
    <property type="match status" value="1"/>
</dbReference>
<keyword evidence="12 15" id="KW-1133">Transmembrane helix</keyword>
<comment type="caution">
    <text evidence="17">The sequence shown here is derived from an EMBL/GenBank/DDBJ whole genome shotgun (WGS) entry which is preliminary data.</text>
</comment>
<dbReference type="InterPro" id="IPR023299">
    <property type="entry name" value="ATPase_P-typ_cyto_dom_N"/>
</dbReference>
<evidence type="ECO:0000256" key="10">
    <source>
        <dbReference type="ARBA" id="ARBA00022842"/>
    </source>
</evidence>
<organism evidence="17 18">
    <name type="scientific">Sphingobium jiangsuense</name>
    <dbReference type="NCBI Taxonomy" id="870476"/>
    <lineage>
        <taxon>Bacteria</taxon>
        <taxon>Pseudomonadati</taxon>
        <taxon>Pseudomonadota</taxon>
        <taxon>Alphaproteobacteria</taxon>
        <taxon>Sphingomonadales</taxon>
        <taxon>Sphingomonadaceae</taxon>
        <taxon>Sphingobium</taxon>
    </lineage>
</organism>
<dbReference type="InterPro" id="IPR008250">
    <property type="entry name" value="ATPase_P-typ_transduc_dom_A_sf"/>
</dbReference>
<dbReference type="NCBIfam" id="TIGR01512">
    <property type="entry name" value="ATPase-IB2_Cd"/>
    <property type="match status" value="1"/>
</dbReference>
<gene>
    <name evidence="17" type="ORF">GGR43_002442</name>
</gene>
<dbReference type="GO" id="GO:0005524">
    <property type="term" value="F:ATP binding"/>
    <property type="evidence" value="ECO:0007669"/>
    <property type="project" value="UniProtKB-UniRule"/>
</dbReference>
<feature type="domain" description="HMA" evidence="16">
    <location>
        <begin position="6"/>
        <end position="71"/>
    </location>
</feature>
<evidence type="ECO:0000313" key="17">
    <source>
        <dbReference type="EMBL" id="MBB3926719.1"/>
    </source>
</evidence>
<dbReference type="GO" id="GO:0016887">
    <property type="term" value="F:ATP hydrolysis activity"/>
    <property type="evidence" value="ECO:0007669"/>
    <property type="project" value="InterPro"/>
</dbReference>
<dbReference type="CDD" id="cd00371">
    <property type="entry name" value="HMA"/>
    <property type="match status" value="1"/>
</dbReference>
<keyword evidence="5" id="KW-0597">Phosphoprotein</keyword>
<dbReference type="NCBIfam" id="TIGR01494">
    <property type="entry name" value="ATPase_P-type"/>
    <property type="match status" value="1"/>
</dbReference>
<evidence type="ECO:0000259" key="16">
    <source>
        <dbReference type="PROSITE" id="PS50846"/>
    </source>
</evidence>
<keyword evidence="4 15" id="KW-1003">Cell membrane</keyword>
<dbReference type="Gene3D" id="1.20.1110.10">
    <property type="entry name" value="Calcium-transporting ATPase, transmembrane domain"/>
    <property type="match status" value="1"/>
</dbReference>
<evidence type="ECO:0000256" key="12">
    <source>
        <dbReference type="ARBA" id="ARBA00022989"/>
    </source>
</evidence>
<dbReference type="GO" id="GO:0005886">
    <property type="term" value="C:plasma membrane"/>
    <property type="evidence" value="ECO:0007669"/>
    <property type="project" value="UniProtKB-SubCell"/>
</dbReference>
<feature type="transmembrane region" description="Helical" evidence="15">
    <location>
        <begin position="90"/>
        <end position="110"/>
    </location>
</feature>
<keyword evidence="10" id="KW-0460">Magnesium</keyword>
<keyword evidence="13" id="KW-0406">Ion transport</keyword>
<feature type="transmembrane region" description="Helical" evidence="15">
    <location>
        <begin position="159"/>
        <end position="177"/>
    </location>
</feature>
<dbReference type="GO" id="GO:0055070">
    <property type="term" value="P:copper ion homeostasis"/>
    <property type="evidence" value="ECO:0007669"/>
    <property type="project" value="TreeGrafter"/>
</dbReference>
<dbReference type="Gene3D" id="2.70.150.10">
    <property type="entry name" value="Calcium-transporting ATPase, cytoplasmic transduction domain A"/>
    <property type="match status" value="1"/>
</dbReference>
<feature type="transmembrane region" description="Helical" evidence="15">
    <location>
        <begin position="660"/>
        <end position="676"/>
    </location>
</feature>
<dbReference type="RefSeq" id="WP_188072232.1">
    <property type="nucleotide sequence ID" value="NZ_JACIDT010000008.1"/>
</dbReference>
<name>A0A7W6BIS9_9SPHN</name>
<evidence type="ECO:0000256" key="8">
    <source>
        <dbReference type="ARBA" id="ARBA00022741"/>
    </source>
</evidence>
<keyword evidence="8 15" id="KW-0547">Nucleotide-binding</keyword>
<dbReference type="InterPro" id="IPR036412">
    <property type="entry name" value="HAD-like_sf"/>
</dbReference>
<evidence type="ECO:0000256" key="11">
    <source>
        <dbReference type="ARBA" id="ARBA00022967"/>
    </source>
</evidence>
<comment type="subcellular location">
    <subcellularLocation>
        <location evidence="1">Cell membrane</location>
        <topology evidence="1">Multi-pass membrane protein</topology>
    </subcellularLocation>
</comment>
<dbReference type="InterPro" id="IPR023298">
    <property type="entry name" value="ATPase_P-typ_TM_dom_sf"/>
</dbReference>
<keyword evidence="11" id="KW-1278">Translocase</keyword>
<sequence length="727" mass="75616">MTALPNHSEFLLPGIRCAGCIAKIEQGLAKTPGVHAARVNFTARRVAIDHDAALDMQALRDELGALGFTAEPVIEKGAPSPAEAKEDQRLLRALGVSGFAAMNVMLLSVSVWSGAEGATRQMFHWLSALIAMPTVAYAGRPFFRSAWGALRRGRTNMDVPISIGILLATAMSLFETIVDGPHAYFDGAVSLIFFLLAGRVLDDAMRKRARGDAAALLRETAPGGMVLRSDGRTEWLRADRIEPGMRLLVGMGERFAADGTVEEGETAVDRSLVTGESAPERVRRGGRAYAGTLNMDAPVILRVTAAGPDTAMAEMARLMEAAGGAKSRYVRIADRAARYYAPAVHSLAALSFAGWMIAGAGWHQSLLIAVAVLIITCPCALGLAVPVAQVVVSGALMRRGILVKDGSALERMAEADRICLDKTGTLTLGRPELIEPADLDPHTAGIALALARASRHPLARALTGALEARGVAAAVVENITEVPGMGVEAAMQGRRVRLGRPGWAEKLPVEGKALACALMVEGEAPLLFRFADRLRPGAQAAVARLAAQGLHPLILSGDRAAAVEAAAREVGAEGKGDLSPADKLAAIRALGEAGHKVLMVGDGLNDGPALASGHVSMAPASASDVSQTAADILFLGDSLEPVPVAVDAARRTLRVVKQNFAIAIGYNVFAVPLAMAGLVTPLVAALSMSASSILVIGNALKLRVIAKQAATPAGPAIAVAKKAGSAQ</sequence>
<dbReference type="Pfam" id="PF00403">
    <property type="entry name" value="HMA"/>
    <property type="match status" value="1"/>
</dbReference>
<dbReference type="PROSITE" id="PS50846">
    <property type="entry name" value="HMA_2"/>
    <property type="match status" value="1"/>
</dbReference>
<dbReference type="Gene3D" id="3.30.70.100">
    <property type="match status" value="1"/>
</dbReference>
<keyword evidence="14 15" id="KW-0472">Membrane</keyword>
<dbReference type="Proteomes" id="UP000571950">
    <property type="component" value="Unassembled WGS sequence"/>
</dbReference>
<evidence type="ECO:0000256" key="7">
    <source>
        <dbReference type="ARBA" id="ARBA00022723"/>
    </source>
</evidence>
<evidence type="ECO:0000256" key="15">
    <source>
        <dbReference type="RuleBase" id="RU362081"/>
    </source>
</evidence>
<feature type="transmembrane region" description="Helical" evidence="15">
    <location>
        <begin position="183"/>
        <end position="201"/>
    </location>
</feature>
<dbReference type="GO" id="GO:0005507">
    <property type="term" value="F:copper ion binding"/>
    <property type="evidence" value="ECO:0007669"/>
    <property type="project" value="TreeGrafter"/>
</dbReference>
<feature type="transmembrane region" description="Helical" evidence="15">
    <location>
        <begin position="122"/>
        <end position="139"/>
    </location>
</feature>
<dbReference type="NCBIfam" id="TIGR01525">
    <property type="entry name" value="ATPase-IB_hvy"/>
    <property type="match status" value="1"/>
</dbReference>
<comment type="similarity">
    <text evidence="2 15">Belongs to the cation transport ATPase (P-type) (TC 3.A.3) family. Type IB subfamily.</text>
</comment>
<keyword evidence="18" id="KW-1185">Reference proteome</keyword>
<evidence type="ECO:0000256" key="3">
    <source>
        <dbReference type="ARBA" id="ARBA00022448"/>
    </source>
</evidence>
<dbReference type="InterPro" id="IPR023214">
    <property type="entry name" value="HAD_sf"/>
</dbReference>
<dbReference type="InterPro" id="IPR036163">
    <property type="entry name" value="HMA_dom_sf"/>
</dbReference>
<dbReference type="AlphaFoldDB" id="A0A7W6BIS9"/>